<feature type="domain" description="Phosphoribulokinase/uridine kinase" evidence="1">
    <location>
        <begin position="293"/>
        <end position="486"/>
    </location>
</feature>
<sequence>MSDKLKLFLRDLNKNVIVEKGIQLYDIVKEFNINKENPIILAKVNDDVYELTEKLKTEGNFEVITNKSDLGRRSYIRTLQFVLVKAAYDVLEECEVDIQHSLSRGLYCEIHKDNILTLQELKAIKNRMREIIDANEPIYKEELSREKAMEIFRSYNMIDKVMLLESLSVSKVKLYKLQDRYDYFYGSMAYSTGVVKSFELVPYNSGFILRYPTLDSPNEIPKFVEHNKLAKIFNETEAWGDILEVPHVGALNKIIDDKHIKKLILINEGLHEKKIAYIADMISQKKTAKLVLIAGPSSSGKTTFTKRLSVQLAVNGLRPVQISMDDFFVDRELTPKDEDGNYDFESINALDIKLFNRTMKAILNGEEVKIPTFNFKTGKKEWRGDKVKLPKNGIILIEGIHGLNEKLTSSISKDEKFKIYINCLTQLNIDNHNRIPTTDVRMVRRIVRDSLTRGYDAEDTLVRWPSVKRGEKKNIFVFEDESDIMFNSNLVYEICVLKKYALAELEKVEKNSPVYYEAWRLKSFLHFFREIDMELVPENSLLREFIGGSCFYDY</sequence>
<dbReference type="InterPro" id="IPR018163">
    <property type="entry name" value="Thr/Ala-tRNA-synth_IIc_edit"/>
</dbReference>
<protein>
    <submittedName>
        <fullName evidence="2">Uridine kinase</fullName>
        <ecNumber evidence="2">2.7.1.48</ecNumber>
    </submittedName>
</protein>
<dbReference type="PANTHER" id="PTHR10285">
    <property type="entry name" value="URIDINE KINASE"/>
    <property type="match status" value="1"/>
</dbReference>
<dbReference type="Gene3D" id="3.30.980.10">
    <property type="entry name" value="Threonyl-trna Synthetase, Chain A, domain 2"/>
    <property type="match status" value="1"/>
</dbReference>
<name>A0ABU0JS61_HATLI</name>
<reference evidence="2 3" key="1">
    <citation type="submission" date="2023-07" db="EMBL/GenBank/DDBJ databases">
        <title>Genomic Encyclopedia of Type Strains, Phase IV (KMG-IV): sequencing the most valuable type-strain genomes for metagenomic binning, comparative biology and taxonomic classification.</title>
        <authorList>
            <person name="Goeker M."/>
        </authorList>
    </citation>
    <scope>NUCLEOTIDE SEQUENCE [LARGE SCALE GENOMIC DNA]</scope>
    <source>
        <strain evidence="2 3">DSM 1400</strain>
    </source>
</reference>
<evidence type="ECO:0000313" key="3">
    <source>
        <dbReference type="Proteomes" id="UP001224418"/>
    </source>
</evidence>
<keyword evidence="2" id="KW-0418">Kinase</keyword>
<accession>A0ABU0JS61</accession>
<dbReference type="Proteomes" id="UP001224418">
    <property type="component" value="Unassembled WGS sequence"/>
</dbReference>
<dbReference type="RefSeq" id="WP_307355860.1">
    <property type="nucleotide sequence ID" value="NZ_BAAACJ010000030.1"/>
</dbReference>
<keyword evidence="2" id="KW-0808">Transferase</keyword>
<dbReference type="SUPFAM" id="SSF52540">
    <property type="entry name" value="P-loop containing nucleoside triphosphate hydrolases"/>
    <property type="match status" value="1"/>
</dbReference>
<proteinExistence type="predicted"/>
<dbReference type="InterPro" id="IPR006083">
    <property type="entry name" value="PRK/URK"/>
</dbReference>
<evidence type="ECO:0000313" key="2">
    <source>
        <dbReference type="EMBL" id="MDQ0479943.1"/>
    </source>
</evidence>
<dbReference type="Gene3D" id="3.40.50.300">
    <property type="entry name" value="P-loop containing nucleotide triphosphate hydrolases"/>
    <property type="match status" value="1"/>
</dbReference>
<dbReference type="GO" id="GO:0004849">
    <property type="term" value="F:uridine kinase activity"/>
    <property type="evidence" value="ECO:0007669"/>
    <property type="project" value="UniProtKB-EC"/>
</dbReference>
<dbReference type="CDD" id="cd02028">
    <property type="entry name" value="UMPK_like"/>
    <property type="match status" value="1"/>
</dbReference>
<dbReference type="EMBL" id="JAUSWN010000013">
    <property type="protein sequence ID" value="MDQ0479943.1"/>
    <property type="molecule type" value="Genomic_DNA"/>
</dbReference>
<dbReference type="EC" id="2.7.1.48" evidence="2"/>
<organism evidence="2 3">
    <name type="scientific">Hathewaya limosa</name>
    <name type="common">Clostridium limosum</name>
    <dbReference type="NCBI Taxonomy" id="1536"/>
    <lineage>
        <taxon>Bacteria</taxon>
        <taxon>Bacillati</taxon>
        <taxon>Bacillota</taxon>
        <taxon>Clostridia</taxon>
        <taxon>Eubacteriales</taxon>
        <taxon>Clostridiaceae</taxon>
        <taxon>Hathewaya</taxon>
    </lineage>
</organism>
<keyword evidence="3" id="KW-1185">Reference proteome</keyword>
<comment type="caution">
    <text evidence="2">The sequence shown here is derived from an EMBL/GenBank/DDBJ whole genome shotgun (WGS) entry which is preliminary data.</text>
</comment>
<dbReference type="SUPFAM" id="SSF55186">
    <property type="entry name" value="ThrRS/AlaRS common domain"/>
    <property type="match status" value="1"/>
</dbReference>
<dbReference type="InterPro" id="IPR027417">
    <property type="entry name" value="P-loop_NTPase"/>
</dbReference>
<dbReference type="Pfam" id="PF00485">
    <property type="entry name" value="PRK"/>
    <property type="match status" value="1"/>
</dbReference>
<gene>
    <name evidence="2" type="ORF">QOZ93_001686</name>
</gene>
<evidence type="ECO:0000259" key="1">
    <source>
        <dbReference type="Pfam" id="PF00485"/>
    </source>
</evidence>